<evidence type="ECO:0000313" key="3">
    <source>
        <dbReference type="Proteomes" id="UP001597011"/>
    </source>
</evidence>
<evidence type="ECO:0000256" key="1">
    <source>
        <dbReference type="SAM" id="Coils"/>
    </source>
</evidence>
<dbReference type="Gene3D" id="1.10.1660.10">
    <property type="match status" value="1"/>
</dbReference>
<keyword evidence="1" id="KW-0175">Coiled coil</keyword>
<dbReference type="EMBL" id="JBHTIB010000012">
    <property type="protein sequence ID" value="MFD0836076.1"/>
    <property type="molecule type" value="Genomic_DNA"/>
</dbReference>
<gene>
    <name evidence="2" type="ORF">ACFQ0I_09890</name>
</gene>
<dbReference type="RefSeq" id="WP_379941773.1">
    <property type="nucleotide sequence ID" value="NZ_JBHTIB010000012.1"/>
</dbReference>
<sequence length="98" mass="11844">MESQQYISIKELCVHHNIPTQFIMQLHDFQLIEIITIDNNQYLYETQIKDLERLIRLHFELEINLEGLDAIHHLLQQIETLKQDIVYLNNKLNRFEAL</sequence>
<dbReference type="Pfam" id="PF13591">
    <property type="entry name" value="MerR_2"/>
    <property type="match status" value="1"/>
</dbReference>
<feature type="coiled-coil region" evidence="1">
    <location>
        <begin position="71"/>
        <end position="98"/>
    </location>
</feature>
<evidence type="ECO:0000313" key="2">
    <source>
        <dbReference type="EMBL" id="MFD0836076.1"/>
    </source>
</evidence>
<organism evidence="2 3">
    <name type="scientific">Mariniflexile aquimaris</name>
    <dbReference type="NCBI Taxonomy" id="881009"/>
    <lineage>
        <taxon>Bacteria</taxon>
        <taxon>Pseudomonadati</taxon>
        <taxon>Bacteroidota</taxon>
        <taxon>Flavobacteriia</taxon>
        <taxon>Flavobacteriales</taxon>
        <taxon>Flavobacteriaceae</taxon>
        <taxon>Mariniflexile</taxon>
    </lineage>
</organism>
<keyword evidence="3" id="KW-1185">Reference proteome</keyword>
<comment type="caution">
    <text evidence="2">The sequence shown here is derived from an EMBL/GenBank/DDBJ whole genome shotgun (WGS) entry which is preliminary data.</text>
</comment>
<protein>
    <submittedName>
        <fullName evidence="2">Chaperone modulator CbpM</fullName>
    </submittedName>
</protein>
<reference evidence="3" key="1">
    <citation type="journal article" date="2019" name="Int. J. Syst. Evol. Microbiol.">
        <title>The Global Catalogue of Microorganisms (GCM) 10K type strain sequencing project: providing services to taxonomists for standard genome sequencing and annotation.</title>
        <authorList>
            <consortium name="The Broad Institute Genomics Platform"/>
            <consortium name="The Broad Institute Genome Sequencing Center for Infectious Disease"/>
            <person name="Wu L."/>
            <person name="Ma J."/>
        </authorList>
    </citation>
    <scope>NUCLEOTIDE SEQUENCE [LARGE SCALE GENOMIC DNA]</scope>
    <source>
        <strain evidence="3">CCUG 60529</strain>
    </source>
</reference>
<dbReference type="Proteomes" id="UP001597011">
    <property type="component" value="Unassembled WGS sequence"/>
</dbReference>
<name>A0ABW3BUN7_9FLAO</name>
<accession>A0ABW3BUN7</accession>
<proteinExistence type="predicted"/>